<dbReference type="Gene3D" id="1.10.630.10">
    <property type="entry name" value="Cytochrome P450"/>
    <property type="match status" value="1"/>
</dbReference>
<protein>
    <submittedName>
        <fullName evidence="9">Cytochrome P450 4F22</fullName>
    </submittedName>
</protein>
<dbReference type="AlphaFoldDB" id="A0A1M2V3N5"/>
<dbReference type="GO" id="GO:0020037">
    <property type="term" value="F:heme binding"/>
    <property type="evidence" value="ECO:0007669"/>
    <property type="project" value="InterPro"/>
</dbReference>
<evidence type="ECO:0000256" key="3">
    <source>
        <dbReference type="ARBA" id="ARBA00010617"/>
    </source>
</evidence>
<dbReference type="EMBL" id="MNAD01001693">
    <property type="protein sequence ID" value="OJT02202.1"/>
    <property type="molecule type" value="Genomic_DNA"/>
</dbReference>
<dbReference type="InterPro" id="IPR050121">
    <property type="entry name" value="Cytochrome_P450_monoxygenase"/>
</dbReference>
<evidence type="ECO:0000313" key="10">
    <source>
        <dbReference type="Proteomes" id="UP000184267"/>
    </source>
</evidence>
<comment type="pathway">
    <text evidence="2">Secondary metabolite biosynthesis.</text>
</comment>
<dbReference type="Proteomes" id="UP000184267">
    <property type="component" value="Unassembled WGS sequence"/>
</dbReference>
<comment type="similarity">
    <text evidence="3">Belongs to the cytochrome P450 family.</text>
</comment>
<dbReference type="SUPFAM" id="SSF48264">
    <property type="entry name" value="Cytochrome P450"/>
    <property type="match status" value="1"/>
</dbReference>
<evidence type="ECO:0000256" key="6">
    <source>
        <dbReference type="ARBA" id="ARBA00023002"/>
    </source>
</evidence>
<keyword evidence="4" id="KW-0349">Heme</keyword>
<comment type="cofactor">
    <cofactor evidence="1">
        <name>heme</name>
        <dbReference type="ChEBI" id="CHEBI:30413"/>
    </cofactor>
</comment>
<dbReference type="OrthoDB" id="1470350at2759"/>
<keyword evidence="5" id="KW-0479">Metal-binding</keyword>
<evidence type="ECO:0000313" key="9">
    <source>
        <dbReference type="EMBL" id="OJT02202.1"/>
    </source>
</evidence>
<keyword evidence="7" id="KW-0408">Iron</keyword>
<dbReference type="Pfam" id="PF00067">
    <property type="entry name" value="p450"/>
    <property type="match status" value="1"/>
</dbReference>
<gene>
    <name evidence="9" type="ORF">TRAPUB_7317</name>
</gene>
<dbReference type="OMA" id="HGWMARV"/>
<organism evidence="9 10">
    <name type="scientific">Trametes pubescens</name>
    <name type="common">White-rot fungus</name>
    <dbReference type="NCBI Taxonomy" id="154538"/>
    <lineage>
        <taxon>Eukaryota</taxon>
        <taxon>Fungi</taxon>
        <taxon>Dikarya</taxon>
        <taxon>Basidiomycota</taxon>
        <taxon>Agaricomycotina</taxon>
        <taxon>Agaricomycetes</taxon>
        <taxon>Polyporales</taxon>
        <taxon>Polyporaceae</taxon>
        <taxon>Trametes</taxon>
    </lineage>
</organism>
<evidence type="ECO:0000256" key="8">
    <source>
        <dbReference type="ARBA" id="ARBA00023033"/>
    </source>
</evidence>
<evidence type="ECO:0000256" key="5">
    <source>
        <dbReference type="ARBA" id="ARBA00022723"/>
    </source>
</evidence>
<dbReference type="PANTHER" id="PTHR24305:SF166">
    <property type="entry name" value="CYTOCHROME P450 12A4, MITOCHONDRIAL-RELATED"/>
    <property type="match status" value="1"/>
</dbReference>
<dbReference type="InterPro" id="IPR001128">
    <property type="entry name" value="Cyt_P450"/>
</dbReference>
<keyword evidence="8" id="KW-0503">Monooxygenase</keyword>
<dbReference type="GO" id="GO:0016705">
    <property type="term" value="F:oxidoreductase activity, acting on paired donors, with incorporation or reduction of molecular oxygen"/>
    <property type="evidence" value="ECO:0007669"/>
    <property type="project" value="InterPro"/>
</dbReference>
<dbReference type="GO" id="GO:0004497">
    <property type="term" value="F:monooxygenase activity"/>
    <property type="evidence" value="ECO:0007669"/>
    <property type="project" value="UniProtKB-KW"/>
</dbReference>
<name>A0A1M2V3N5_TRAPU</name>
<evidence type="ECO:0000256" key="1">
    <source>
        <dbReference type="ARBA" id="ARBA00001971"/>
    </source>
</evidence>
<keyword evidence="6" id="KW-0560">Oxidoreductase</keyword>
<evidence type="ECO:0000256" key="2">
    <source>
        <dbReference type="ARBA" id="ARBA00005179"/>
    </source>
</evidence>
<dbReference type="PANTHER" id="PTHR24305">
    <property type="entry name" value="CYTOCHROME P450"/>
    <property type="match status" value="1"/>
</dbReference>
<dbReference type="InterPro" id="IPR036396">
    <property type="entry name" value="Cyt_P450_sf"/>
</dbReference>
<evidence type="ECO:0000256" key="7">
    <source>
        <dbReference type="ARBA" id="ARBA00023004"/>
    </source>
</evidence>
<reference evidence="9 10" key="1">
    <citation type="submission" date="2016-10" db="EMBL/GenBank/DDBJ databases">
        <title>Genome sequence of the basidiomycete white-rot fungus Trametes pubescens.</title>
        <authorList>
            <person name="Makela M.R."/>
            <person name="Granchi Z."/>
            <person name="Peng M."/>
            <person name="De Vries R.P."/>
            <person name="Grigoriev I."/>
            <person name="Riley R."/>
            <person name="Hilden K."/>
        </authorList>
    </citation>
    <scope>NUCLEOTIDE SEQUENCE [LARGE SCALE GENOMIC DNA]</scope>
    <source>
        <strain evidence="9 10">FBCC735</strain>
    </source>
</reference>
<dbReference type="GO" id="GO:0005506">
    <property type="term" value="F:iron ion binding"/>
    <property type="evidence" value="ECO:0007669"/>
    <property type="project" value="InterPro"/>
</dbReference>
<sequence>MTDIFYGVAHRVGAACSPGACLVAANTQPKLHKAVEARVEGEVGGVVDVHGWMARVTLEMLGQAGLGYSFDNFIDDSTDAYGRSLKMFFPVLSRIIPVVFLIPKLSYVLPKWLLEKALRAVPHADVKHMMQISDTMAQRSLEIINEKKSALLKGDEALAHQVGEGKDIMSLLLKANTAASEAEKHTDEELVAQMTTIILGGMETTSNALCRIIHLLAENPEVQERLRTEIAEAGGGEDLPYDDLVKLPYLEAICHETMRLYAPGQFIPREAAKDTTLPLLQPMRTRDGSVVTEVPVPKGTMLLLHLTGCNTNRDLWGDDMYEWKPERWLGKLPSALDGARIPGVYSNIGFKFALLEIRTYA</sequence>
<accession>A0A1M2V3N5</accession>
<evidence type="ECO:0000256" key="4">
    <source>
        <dbReference type="ARBA" id="ARBA00022617"/>
    </source>
</evidence>
<proteinExistence type="inferred from homology"/>
<comment type="caution">
    <text evidence="9">The sequence shown here is derived from an EMBL/GenBank/DDBJ whole genome shotgun (WGS) entry which is preliminary data.</text>
</comment>
<keyword evidence="10" id="KW-1185">Reference proteome</keyword>
<dbReference type="STRING" id="154538.A0A1M2V3N5"/>